<evidence type="ECO:0000256" key="8">
    <source>
        <dbReference type="SAM" id="MobiDB-lite"/>
    </source>
</evidence>
<comment type="similarity">
    <text evidence="2 7">Belongs to the syntaxin family.</text>
</comment>
<evidence type="ECO:0000256" key="7">
    <source>
        <dbReference type="RuleBase" id="RU003858"/>
    </source>
</evidence>
<dbReference type="GO" id="GO:0012505">
    <property type="term" value="C:endomembrane system"/>
    <property type="evidence" value="ECO:0007669"/>
    <property type="project" value="TreeGrafter"/>
</dbReference>
<dbReference type="STRING" id="765440.A0A0C3F7X8"/>
<dbReference type="InterPro" id="IPR000727">
    <property type="entry name" value="T_SNARE_dom"/>
</dbReference>
<name>A0A0C3F7X8_PILCF</name>
<dbReference type="PROSITE" id="PS00914">
    <property type="entry name" value="SYNTAXIN"/>
    <property type="match status" value="1"/>
</dbReference>
<evidence type="ECO:0000256" key="2">
    <source>
        <dbReference type="ARBA" id="ARBA00009063"/>
    </source>
</evidence>
<dbReference type="SMART" id="SM00503">
    <property type="entry name" value="SynN"/>
    <property type="match status" value="1"/>
</dbReference>
<organism evidence="11 12">
    <name type="scientific">Piloderma croceum (strain F 1598)</name>
    <dbReference type="NCBI Taxonomy" id="765440"/>
    <lineage>
        <taxon>Eukaryota</taxon>
        <taxon>Fungi</taxon>
        <taxon>Dikarya</taxon>
        <taxon>Basidiomycota</taxon>
        <taxon>Agaricomycotina</taxon>
        <taxon>Agaricomycetes</taxon>
        <taxon>Agaricomycetidae</taxon>
        <taxon>Atheliales</taxon>
        <taxon>Atheliaceae</taxon>
        <taxon>Piloderma</taxon>
    </lineage>
</organism>
<dbReference type="GO" id="GO:0006887">
    <property type="term" value="P:exocytosis"/>
    <property type="evidence" value="ECO:0007669"/>
    <property type="project" value="TreeGrafter"/>
</dbReference>
<evidence type="ECO:0000256" key="5">
    <source>
        <dbReference type="ARBA" id="ARBA00023054"/>
    </source>
</evidence>
<dbReference type="Proteomes" id="UP000054166">
    <property type="component" value="Unassembled WGS sequence"/>
</dbReference>
<dbReference type="SMART" id="SM00397">
    <property type="entry name" value="t_SNARE"/>
    <property type="match status" value="1"/>
</dbReference>
<dbReference type="Pfam" id="PF05739">
    <property type="entry name" value="SNARE"/>
    <property type="match status" value="1"/>
</dbReference>
<dbReference type="EMBL" id="KN833002">
    <property type="protein sequence ID" value="KIM80755.1"/>
    <property type="molecule type" value="Genomic_DNA"/>
</dbReference>
<dbReference type="InParanoid" id="A0A0C3F7X8"/>
<dbReference type="Gene3D" id="1.20.58.70">
    <property type="match status" value="1"/>
</dbReference>
<dbReference type="GO" id="GO:0000149">
    <property type="term" value="F:SNARE binding"/>
    <property type="evidence" value="ECO:0007669"/>
    <property type="project" value="TreeGrafter"/>
</dbReference>
<dbReference type="AlphaFoldDB" id="A0A0C3F7X8"/>
<dbReference type="GO" id="GO:0005886">
    <property type="term" value="C:plasma membrane"/>
    <property type="evidence" value="ECO:0007669"/>
    <property type="project" value="TreeGrafter"/>
</dbReference>
<keyword evidence="3 9" id="KW-0812">Transmembrane</keyword>
<evidence type="ECO:0000259" key="10">
    <source>
        <dbReference type="PROSITE" id="PS50192"/>
    </source>
</evidence>
<dbReference type="GO" id="GO:0006906">
    <property type="term" value="P:vesicle fusion"/>
    <property type="evidence" value="ECO:0007669"/>
    <property type="project" value="TreeGrafter"/>
</dbReference>
<reference evidence="11 12" key="1">
    <citation type="submission" date="2014-04" db="EMBL/GenBank/DDBJ databases">
        <authorList>
            <consortium name="DOE Joint Genome Institute"/>
            <person name="Kuo A."/>
            <person name="Tarkka M."/>
            <person name="Buscot F."/>
            <person name="Kohler A."/>
            <person name="Nagy L.G."/>
            <person name="Floudas D."/>
            <person name="Copeland A."/>
            <person name="Barry K.W."/>
            <person name="Cichocki N."/>
            <person name="Veneault-Fourrey C."/>
            <person name="LaButti K."/>
            <person name="Lindquist E.A."/>
            <person name="Lipzen A."/>
            <person name="Lundell T."/>
            <person name="Morin E."/>
            <person name="Murat C."/>
            <person name="Sun H."/>
            <person name="Tunlid A."/>
            <person name="Henrissat B."/>
            <person name="Grigoriev I.V."/>
            <person name="Hibbett D.S."/>
            <person name="Martin F."/>
            <person name="Nordberg H.P."/>
            <person name="Cantor M.N."/>
            <person name="Hua S.X."/>
        </authorList>
    </citation>
    <scope>NUCLEOTIDE SEQUENCE [LARGE SCALE GENOMIC DNA]</scope>
    <source>
        <strain evidence="11 12">F 1598</strain>
    </source>
</reference>
<keyword evidence="6 9" id="KW-0472">Membrane</keyword>
<dbReference type="PANTHER" id="PTHR19957:SF307">
    <property type="entry name" value="PROTEIN SSO1-RELATED"/>
    <property type="match status" value="1"/>
</dbReference>
<evidence type="ECO:0000256" key="4">
    <source>
        <dbReference type="ARBA" id="ARBA00022989"/>
    </source>
</evidence>
<feature type="transmembrane region" description="Helical" evidence="9">
    <location>
        <begin position="278"/>
        <end position="300"/>
    </location>
</feature>
<protein>
    <recommendedName>
        <fullName evidence="10">t-SNARE coiled-coil homology domain-containing protein</fullName>
    </recommendedName>
</protein>
<dbReference type="SUPFAM" id="SSF47661">
    <property type="entry name" value="t-snare proteins"/>
    <property type="match status" value="1"/>
</dbReference>
<dbReference type="GO" id="GO:0005484">
    <property type="term" value="F:SNAP receptor activity"/>
    <property type="evidence" value="ECO:0007669"/>
    <property type="project" value="InterPro"/>
</dbReference>
<evidence type="ECO:0000313" key="11">
    <source>
        <dbReference type="EMBL" id="KIM80755.1"/>
    </source>
</evidence>
<dbReference type="FunFam" id="1.20.58.70:FF:000008">
    <property type="entry name" value="Syntaxin family protein"/>
    <property type="match status" value="1"/>
</dbReference>
<gene>
    <name evidence="11" type="ORF">PILCRDRAFT_822025</name>
</gene>
<dbReference type="FunCoup" id="A0A0C3F7X8">
    <property type="interactions" value="213"/>
</dbReference>
<feature type="domain" description="T-SNARE coiled-coil homology" evidence="10">
    <location>
        <begin position="204"/>
        <end position="266"/>
    </location>
</feature>
<feature type="region of interest" description="Disordered" evidence="8">
    <location>
        <begin position="1"/>
        <end position="39"/>
    </location>
</feature>
<evidence type="ECO:0000256" key="1">
    <source>
        <dbReference type="ARBA" id="ARBA00004211"/>
    </source>
</evidence>
<dbReference type="GO" id="GO:0031201">
    <property type="term" value="C:SNARE complex"/>
    <property type="evidence" value="ECO:0007669"/>
    <property type="project" value="TreeGrafter"/>
</dbReference>
<dbReference type="Pfam" id="PF00804">
    <property type="entry name" value="Syntaxin"/>
    <property type="match status" value="1"/>
</dbReference>
<feature type="compositionally biased region" description="Polar residues" evidence="8">
    <location>
        <begin position="27"/>
        <end position="39"/>
    </location>
</feature>
<dbReference type="InterPro" id="IPR010989">
    <property type="entry name" value="SNARE"/>
</dbReference>
<dbReference type="GO" id="GO:0006886">
    <property type="term" value="P:intracellular protein transport"/>
    <property type="evidence" value="ECO:0007669"/>
    <property type="project" value="InterPro"/>
</dbReference>
<reference evidence="12" key="2">
    <citation type="submission" date="2015-01" db="EMBL/GenBank/DDBJ databases">
        <title>Evolutionary Origins and Diversification of the Mycorrhizal Mutualists.</title>
        <authorList>
            <consortium name="DOE Joint Genome Institute"/>
            <consortium name="Mycorrhizal Genomics Consortium"/>
            <person name="Kohler A."/>
            <person name="Kuo A."/>
            <person name="Nagy L.G."/>
            <person name="Floudas D."/>
            <person name="Copeland A."/>
            <person name="Barry K.W."/>
            <person name="Cichocki N."/>
            <person name="Veneault-Fourrey C."/>
            <person name="LaButti K."/>
            <person name="Lindquist E.A."/>
            <person name="Lipzen A."/>
            <person name="Lundell T."/>
            <person name="Morin E."/>
            <person name="Murat C."/>
            <person name="Riley R."/>
            <person name="Ohm R."/>
            <person name="Sun H."/>
            <person name="Tunlid A."/>
            <person name="Henrissat B."/>
            <person name="Grigoriev I.V."/>
            <person name="Hibbett D.S."/>
            <person name="Martin F."/>
        </authorList>
    </citation>
    <scope>NUCLEOTIDE SEQUENCE [LARGE SCALE GENOMIC DNA]</scope>
    <source>
        <strain evidence="12">F 1598</strain>
    </source>
</reference>
<dbReference type="InterPro" id="IPR045242">
    <property type="entry name" value="Syntaxin"/>
</dbReference>
<evidence type="ECO:0000256" key="9">
    <source>
        <dbReference type="SAM" id="Phobius"/>
    </source>
</evidence>
<dbReference type="InterPro" id="IPR006012">
    <property type="entry name" value="Syntaxin/epimorphin_CS"/>
</dbReference>
<keyword evidence="4 9" id="KW-1133">Transmembrane helix</keyword>
<dbReference type="PANTHER" id="PTHR19957">
    <property type="entry name" value="SYNTAXIN"/>
    <property type="match status" value="1"/>
</dbReference>
<keyword evidence="12" id="KW-1185">Reference proteome</keyword>
<dbReference type="CDD" id="cd15849">
    <property type="entry name" value="SNARE_Sso1"/>
    <property type="match status" value="1"/>
</dbReference>
<keyword evidence="5" id="KW-0175">Coiled coil</keyword>
<evidence type="ECO:0000256" key="3">
    <source>
        <dbReference type="ARBA" id="ARBA00022692"/>
    </source>
</evidence>
<proteinExistence type="inferred from homology"/>
<evidence type="ECO:0000256" key="6">
    <source>
        <dbReference type="ARBA" id="ARBA00023136"/>
    </source>
</evidence>
<accession>A0A0C3F7X8</accession>
<dbReference type="OrthoDB" id="10255013at2759"/>
<dbReference type="InterPro" id="IPR006011">
    <property type="entry name" value="Syntaxin_N"/>
</dbReference>
<dbReference type="PROSITE" id="PS50192">
    <property type="entry name" value="T_SNARE"/>
    <property type="match status" value="1"/>
</dbReference>
<dbReference type="GO" id="GO:0048278">
    <property type="term" value="P:vesicle docking"/>
    <property type="evidence" value="ECO:0007669"/>
    <property type="project" value="TreeGrafter"/>
</dbReference>
<dbReference type="HOGENOM" id="CLU_042423_0_1_1"/>
<comment type="subcellular location">
    <subcellularLocation>
        <location evidence="1">Membrane</location>
        <topology evidence="1">Single-pass type IV membrane protein</topology>
    </subcellularLocation>
</comment>
<sequence length="303" mass="33535">MASRRYAGQKDGLPAAEDGHGGYEMTGLQSSSTTANGSGESMAAFYSEVTSTQNAIKEYESNVSSISDLQTRLLSALDENSSRQIQSQIDALVSETRALGNNLRERIQKLAAWPAKGRNAEIRKNQAGVLKAKFMDALQHYQKVEQQHREKQRERVARQFKIVKQDATPEEIAAVVDDSGPGSNQVFAQAVSSSTRFSEARTAQRDVQARHEDLKQIERTLTELMQLFNDMATLVVEQEETITAIDNQAIQVEKDTSEGHRNLVQAVVHAANARRARWICFCIFLAIIAALAIGLGVHFANHH</sequence>
<evidence type="ECO:0000313" key="12">
    <source>
        <dbReference type="Proteomes" id="UP000054166"/>
    </source>
</evidence>